<feature type="domain" description="Cytosol aminopeptidase" evidence="5">
    <location>
        <begin position="60"/>
        <end position="102"/>
    </location>
</feature>
<protein>
    <submittedName>
        <fullName evidence="6">S-locus glycoprotein domain-containing protein</fullName>
    </submittedName>
</protein>
<evidence type="ECO:0000313" key="7">
    <source>
        <dbReference type="Proteomes" id="UP000245207"/>
    </source>
</evidence>
<dbReference type="GO" id="GO:0005737">
    <property type="term" value="C:cytoplasm"/>
    <property type="evidence" value="ECO:0007669"/>
    <property type="project" value="InterPro"/>
</dbReference>
<evidence type="ECO:0000256" key="3">
    <source>
        <dbReference type="ARBA" id="ARBA00022670"/>
    </source>
</evidence>
<dbReference type="EMBL" id="PKPP01000574">
    <property type="protein sequence ID" value="PWA91087.1"/>
    <property type="molecule type" value="Genomic_DNA"/>
</dbReference>
<keyword evidence="2" id="KW-0031">Aminopeptidase</keyword>
<proteinExistence type="inferred from homology"/>
<keyword evidence="7" id="KW-1185">Reference proteome</keyword>
<evidence type="ECO:0000256" key="1">
    <source>
        <dbReference type="ARBA" id="ARBA00009528"/>
    </source>
</evidence>
<keyword evidence="3" id="KW-0645">Protease</keyword>
<dbReference type="OrthoDB" id="412814at2759"/>
<dbReference type="InterPro" id="IPR011356">
    <property type="entry name" value="Leucine_aapep/pepB"/>
</dbReference>
<evidence type="ECO:0000259" key="5">
    <source>
        <dbReference type="Pfam" id="PF00883"/>
    </source>
</evidence>
<reference evidence="6 7" key="1">
    <citation type="journal article" date="2018" name="Mol. Plant">
        <title>The genome of Artemisia annua provides insight into the evolution of Asteraceae family and artemisinin biosynthesis.</title>
        <authorList>
            <person name="Shen Q."/>
            <person name="Zhang L."/>
            <person name="Liao Z."/>
            <person name="Wang S."/>
            <person name="Yan T."/>
            <person name="Shi P."/>
            <person name="Liu M."/>
            <person name="Fu X."/>
            <person name="Pan Q."/>
            <person name="Wang Y."/>
            <person name="Lv Z."/>
            <person name="Lu X."/>
            <person name="Zhang F."/>
            <person name="Jiang W."/>
            <person name="Ma Y."/>
            <person name="Chen M."/>
            <person name="Hao X."/>
            <person name="Li L."/>
            <person name="Tang Y."/>
            <person name="Lv G."/>
            <person name="Zhou Y."/>
            <person name="Sun X."/>
            <person name="Brodelius P.E."/>
            <person name="Rose J.K.C."/>
            <person name="Tang K."/>
        </authorList>
    </citation>
    <scope>NUCLEOTIDE SEQUENCE [LARGE SCALE GENOMIC DNA]</scope>
    <source>
        <strain evidence="7">cv. Huhao1</strain>
        <tissue evidence="6">Leaf</tissue>
    </source>
</reference>
<dbReference type="Gene3D" id="3.40.630.10">
    <property type="entry name" value="Zn peptidases"/>
    <property type="match status" value="1"/>
</dbReference>
<dbReference type="InterPro" id="IPR000819">
    <property type="entry name" value="Peptidase_M17_C"/>
</dbReference>
<dbReference type="STRING" id="35608.A0A2U1PZD9"/>
<comment type="caution">
    <text evidence="6">The sequence shown here is derived from an EMBL/GenBank/DDBJ whole genome shotgun (WGS) entry which is preliminary data.</text>
</comment>
<dbReference type="GO" id="GO:0070006">
    <property type="term" value="F:metalloaminopeptidase activity"/>
    <property type="evidence" value="ECO:0007669"/>
    <property type="project" value="InterPro"/>
</dbReference>
<accession>A0A2U1PZD9</accession>
<keyword evidence="4" id="KW-0378">Hydrolase</keyword>
<dbReference type="PRINTS" id="PR00481">
    <property type="entry name" value="LAMNOPPTDASE"/>
</dbReference>
<evidence type="ECO:0000256" key="4">
    <source>
        <dbReference type="ARBA" id="ARBA00022801"/>
    </source>
</evidence>
<dbReference type="AlphaFoldDB" id="A0A2U1PZD9"/>
<evidence type="ECO:0000256" key="2">
    <source>
        <dbReference type="ARBA" id="ARBA00022438"/>
    </source>
</evidence>
<dbReference type="GO" id="GO:0030145">
    <property type="term" value="F:manganese ion binding"/>
    <property type="evidence" value="ECO:0007669"/>
    <property type="project" value="InterPro"/>
</dbReference>
<gene>
    <name evidence="6" type="ORF">CTI12_AA094350</name>
</gene>
<dbReference type="GO" id="GO:0006508">
    <property type="term" value="P:proteolysis"/>
    <property type="evidence" value="ECO:0007669"/>
    <property type="project" value="UniProtKB-KW"/>
</dbReference>
<dbReference type="SUPFAM" id="SSF53187">
    <property type="entry name" value="Zn-dependent exopeptidases"/>
    <property type="match status" value="1"/>
</dbReference>
<evidence type="ECO:0000313" key="6">
    <source>
        <dbReference type="EMBL" id="PWA91087.1"/>
    </source>
</evidence>
<organism evidence="6 7">
    <name type="scientific">Artemisia annua</name>
    <name type="common">Sweet wormwood</name>
    <dbReference type="NCBI Taxonomy" id="35608"/>
    <lineage>
        <taxon>Eukaryota</taxon>
        <taxon>Viridiplantae</taxon>
        <taxon>Streptophyta</taxon>
        <taxon>Embryophyta</taxon>
        <taxon>Tracheophyta</taxon>
        <taxon>Spermatophyta</taxon>
        <taxon>Magnoliopsida</taxon>
        <taxon>eudicotyledons</taxon>
        <taxon>Gunneridae</taxon>
        <taxon>Pentapetalae</taxon>
        <taxon>asterids</taxon>
        <taxon>campanulids</taxon>
        <taxon>Asterales</taxon>
        <taxon>Asteraceae</taxon>
        <taxon>Asteroideae</taxon>
        <taxon>Anthemideae</taxon>
        <taxon>Artemisiinae</taxon>
        <taxon>Artemisia</taxon>
    </lineage>
</organism>
<name>A0A2U1PZD9_ARTAN</name>
<dbReference type="Pfam" id="PF00883">
    <property type="entry name" value="Peptidase_M17"/>
    <property type="match status" value="1"/>
</dbReference>
<sequence length="104" mass="11536">MNKLLHLDHCKEDERKGIDVPYFELESMATTDDFAKEQVTLVVLAEEAEKIAATYSVVTTVKSRGSFYSGSFSETDMRPEDILTSSNGKTIEVNNIDAEGKLNA</sequence>
<dbReference type="Proteomes" id="UP000245207">
    <property type="component" value="Unassembled WGS sequence"/>
</dbReference>
<comment type="similarity">
    <text evidence="1">Belongs to the peptidase M17 family.</text>
</comment>